<accession>A0A4V2J9Y5</accession>
<keyword evidence="2" id="KW-1185">Reference proteome</keyword>
<dbReference type="EMBL" id="SIRT01000010">
    <property type="protein sequence ID" value="TBN02420.1"/>
    <property type="molecule type" value="Genomic_DNA"/>
</dbReference>
<evidence type="ECO:0000313" key="2">
    <source>
        <dbReference type="Proteomes" id="UP000291142"/>
    </source>
</evidence>
<comment type="caution">
    <text evidence="1">The sequence shown here is derived from an EMBL/GenBank/DDBJ whole genome shotgun (WGS) entry which is preliminary data.</text>
</comment>
<proteinExistence type="predicted"/>
<reference evidence="1 2" key="1">
    <citation type="submission" date="2019-02" db="EMBL/GenBank/DDBJ databases">
        <title>Hyunsoonleella sp., isolated from marine sediment.</title>
        <authorList>
            <person name="Liu B.-T."/>
        </authorList>
    </citation>
    <scope>NUCLEOTIDE SEQUENCE [LARGE SCALE GENOMIC DNA]</scope>
    <source>
        <strain evidence="1 2">T58</strain>
    </source>
</reference>
<sequence>MNNKGFEIKLNGELLTRAGLQNNHGIVTCIVNAVLRKEEKKQSLELHVSGLNSDENQHIKWTKLTELKENDIVSVKIVAGNFDEPKEKSKKRSDKYLLEQKIKTYHKLKEELKDHIK</sequence>
<evidence type="ECO:0000313" key="1">
    <source>
        <dbReference type="EMBL" id="TBN02420.1"/>
    </source>
</evidence>
<dbReference type="Proteomes" id="UP000291142">
    <property type="component" value="Unassembled WGS sequence"/>
</dbReference>
<protein>
    <submittedName>
        <fullName evidence="1">Uncharacterized protein</fullName>
    </submittedName>
</protein>
<organism evidence="1 2">
    <name type="scientific">Hyunsoonleella flava</name>
    <dbReference type="NCBI Taxonomy" id="2527939"/>
    <lineage>
        <taxon>Bacteria</taxon>
        <taxon>Pseudomonadati</taxon>
        <taxon>Bacteroidota</taxon>
        <taxon>Flavobacteriia</taxon>
        <taxon>Flavobacteriales</taxon>
        <taxon>Flavobacteriaceae</taxon>
    </lineage>
</organism>
<dbReference type="RefSeq" id="WP_130964796.1">
    <property type="nucleotide sequence ID" value="NZ_SIRT01000010.1"/>
</dbReference>
<dbReference type="AlphaFoldDB" id="A0A4V2J9Y5"/>
<name>A0A4V2J9Y5_9FLAO</name>
<gene>
    <name evidence="1" type="ORF">EYD45_11975</name>
</gene>
<dbReference type="OrthoDB" id="1442549at2"/>